<evidence type="ECO:0000313" key="2">
    <source>
        <dbReference type="Proteomes" id="UP000434580"/>
    </source>
</evidence>
<gene>
    <name evidence="1" type="ORF">DPBNPPHM_01474</name>
</gene>
<organism evidence="1 2">
    <name type="scientific">BD1-7 clade bacterium</name>
    <dbReference type="NCBI Taxonomy" id="2029982"/>
    <lineage>
        <taxon>Bacteria</taxon>
        <taxon>Pseudomonadati</taxon>
        <taxon>Pseudomonadota</taxon>
        <taxon>Gammaproteobacteria</taxon>
        <taxon>Cellvibrionales</taxon>
        <taxon>Spongiibacteraceae</taxon>
        <taxon>BD1-7 clade</taxon>
    </lineage>
</organism>
<proteinExistence type="predicted"/>
<reference evidence="1 2" key="1">
    <citation type="submission" date="2019-11" db="EMBL/GenBank/DDBJ databases">
        <authorList>
            <person name="Holert J."/>
        </authorList>
    </citation>
    <scope>NUCLEOTIDE SEQUENCE [LARGE SCALE GENOMIC DNA]</scope>
    <source>
        <strain evidence="1">BC5_2</strain>
    </source>
</reference>
<accession>A0A5S9Q4D3</accession>
<name>A0A5S9Q4D3_9GAMM</name>
<sequence length="143" mass="16388">MSSREVIDGEEFIFLTDEDLRLVCETKKYDGEIVFVSTIPSMIFERDKVGGGLRLGLHKGFPNKVWVPDYIMNYFDRSIRIQLNVEECTSCGWEGYCANTYFGDIYLGAKDFDMAFDKGKKYKNVGCPECGSKLRLGTIRTFK</sequence>
<dbReference type="EMBL" id="CACSII010000016">
    <property type="protein sequence ID" value="CAA0111328.1"/>
    <property type="molecule type" value="Genomic_DNA"/>
</dbReference>
<protein>
    <submittedName>
        <fullName evidence="1">Uncharacterized protein</fullName>
    </submittedName>
</protein>
<dbReference type="Proteomes" id="UP000434580">
    <property type="component" value="Unassembled WGS sequence"/>
</dbReference>
<dbReference type="OrthoDB" id="9255563at2"/>
<evidence type="ECO:0000313" key="1">
    <source>
        <dbReference type="EMBL" id="CAA0111328.1"/>
    </source>
</evidence>
<dbReference type="AlphaFoldDB" id="A0A5S9Q4D3"/>